<keyword evidence="2" id="KW-1185">Reference proteome</keyword>
<gene>
    <name evidence="1" type="ORF">WKI67_07700</name>
</gene>
<name>A0ACC6PP95_9ACTN</name>
<proteinExistence type="predicted"/>
<reference evidence="1" key="1">
    <citation type="submission" date="2024-03" db="EMBL/GenBank/DDBJ databases">
        <title>Novel Streptomyces species of biotechnological and ecological value are a feature of Machair soil.</title>
        <authorList>
            <person name="Prole J.R."/>
            <person name="Goodfellow M."/>
            <person name="Allenby N."/>
            <person name="Ward A.C."/>
        </authorList>
    </citation>
    <scope>NUCLEOTIDE SEQUENCE</scope>
    <source>
        <strain evidence="1">MS2.AVA.5</strain>
    </source>
</reference>
<dbReference type="EMBL" id="JBBKAJ010000022">
    <property type="protein sequence ID" value="MEJ8633277.1"/>
    <property type="molecule type" value="Genomic_DNA"/>
</dbReference>
<dbReference type="Proteomes" id="UP001377168">
    <property type="component" value="Unassembled WGS sequence"/>
</dbReference>
<evidence type="ECO:0000313" key="1">
    <source>
        <dbReference type="EMBL" id="MEJ8633277.1"/>
    </source>
</evidence>
<comment type="caution">
    <text evidence="1">The sequence shown here is derived from an EMBL/GenBank/DDBJ whole genome shotgun (WGS) entry which is preliminary data.</text>
</comment>
<accession>A0ACC6PP95</accession>
<evidence type="ECO:0000313" key="2">
    <source>
        <dbReference type="Proteomes" id="UP001377168"/>
    </source>
</evidence>
<sequence length="258" mass="26630">MMSGRGCRALRAAVFAAVCVLLAAFGHILMSGTSVPWWAMSTAFGVTTAAAWALGGRERGLLVVTSATVAAQAGMHACFSLAQAMVYPSPPTDSSLARQWARSLALGTGESAAPASGAALRGVGDGGPAQQPGMTMPHEGMDVHDHALHGVADGATGTTALSGHDMGDMSPTGMLSAHLLASLLCGLWLAYGERAAFRVLRSLAGWLVAPVRLMLPQPAPVHGTRIRVRRSRRAHAPRRLLLAHAITSRGPPPGIAVL</sequence>
<organism evidence="1 2">
    <name type="scientific">Streptomyces achmelvichensis</name>
    <dbReference type="NCBI Taxonomy" id="3134111"/>
    <lineage>
        <taxon>Bacteria</taxon>
        <taxon>Bacillati</taxon>
        <taxon>Actinomycetota</taxon>
        <taxon>Actinomycetes</taxon>
        <taxon>Kitasatosporales</taxon>
        <taxon>Streptomycetaceae</taxon>
        <taxon>Streptomyces</taxon>
    </lineage>
</organism>
<protein>
    <submittedName>
        <fullName evidence="1">Uncharacterized protein</fullName>
    </submittedName>
</protein>